<dbReference type="KEGG" id="mmar:MODMU_2683"/>
<dbReference type="OMA" id="WLTCCER"/>
<dbReference type="CDD" id="cd02440">
    <property type="entry name" value="AdoMet_MTases"/>
    <property type="match status" value="1"/>
</dbReference>
<dbReference type="Gene3D" id="3.40.50.150">
    <property type="entry name" value="Vaccinia Virus protein VP39"/>
    <property type="match status" value="1"/>
</dbReference>
<accession>I4EXJ9</accession>
<organism evidence="2 3">
    <name type="scientific">Modestobacter italicus (strain DSM 44449 / CECT 9708 / BC 501)</name>
    <dbReference type="NCBI Taxonomy" id="2732864"/>
    <lineage>
        <taxon>Bacteria</taxon>
        <taxon>Bacillati</taxon>
        <taxon>Actinomycetota</taxon>
        <taxon>Actinomycetes</taxon>
        <taxon>Geodermatophilales</taxon>
        <taxon>Geodermatophilaceae</taxon>
        <taxon>Modestobacter</taxon>
    </lineage>
</organism>
<dbReference type="SUPFAM" id="SSF53335">
    <property type="entry name" value="S-adenosyl-L-methionine-dependent methyltransferases"/>
    <property type="match status" value="1"/>
</dbReference>
<name>I4EXJ9_MODI5</name>
<dbReference type="STRING" id="477641.MODMU_2683"/>
<dbReference type="HOGENOM" id="CLU_1223600_0_0_11"/>
<evidence type="ECO:0000313" key="3">
    <source>
        <dbReference type="Proteomes" id="UP000006461"/>
    </source>
</evidence>
<proteinExistence type="predicted"/>
<protein>
    <recommendedName>
        <fullName evidence="1">Methyltransferase domain-containing protein</fullName>
    </recommendedName>
</protein>
<dbReference type="Pfam" id="PF13649">
    <property type="entry name" value="Methyltransf_25"/>
    <property type="match status" value="1"/>
</dbReference>
<evidence type="ECO:0000313" key="2">
    <source>
        <dbReference type="EMBL" id="CCH88112.1"/>
    </source>
</evidence>
<dbReference type="InterPro" id="IPR029063">
    <property type="entry name" value="SAM-dependent_MTases_sf"/>
</dbReference>
<dbReference type="Proteomes" id="UP000006461">
    <property type="component" value="Chromosome"/>
</dbReference>
<reference evidence="2 3" key="1">
    <citation type="journal article" date="2012" name="J. Bacteriol.">
        <title>Genome Sequence of Radiation-Resistant Modestobacter marinus Strain BC501, a Representative Actinobacterium That Thrives on Calcareous Stone Surfaces.</title>
        <authorList>
            <person name="Normand P."/>
            <person name="Gury J."/>
            <person name="Pujic P."/>
            <person name="Chouaia B."/>
            <person name="Crotti E."/>
            <person name="Brusetti L."/>
            <person name="Daffonchio D."/>
            <person name="Vacherie B."/>
            <person name="Barbe V."/>
            <person name="Medigue C."/>
            <person name="Calteau A."/>
            <person name="Ghodhbane-Gtari F."/>
            <person name="Essoussi I."/>
            <person name="Nouioui I."/>
            <person name="Abbassi-Ghozzi I."/>
            <person name="Gtari M."/>
        </authorList>
    </citation>
    <scope>NUCLEOTIDE SEQUENCE [LARGE SCALE GENOMIC DNA]</scope>
    <source>
        <strain evidence="3">BC 501</strain>
    </source>
</reference>
<dbReference type="InterPro" id="IPR041698">
    <property type="entry name" value="Methyltransf_25"/>
</dbReference>
<dbReference type="AlphaFoldDB" id="I4EXJ9"/>
<dbReference type="eggNOG" id="COG4123">
    <property type="taxonomic scope" value="Bacteria"/>
</dbReference>
<sequence length="226" mass="24821">MTDRAVRSARRQAFRAASLVAEVLFDWRAGVRTRGRVHNESRVADLSVGGDPQGYEPANILLWWRMMRAVPVAPGSSTFVDLGAGRGRPAILAAQRGHRRVVGVELDEHLVAEAQENLRRWRSRRRPTRGEDADVVVVHGDAAAHDLPGGPLVVCVYNAFGPTTLRHVLRRVCDVPQGGTDPVFLAYLNPVHAAVVTEFPQLVLHARATRWAVYRLQPDTSAPAPG</sequence>
<dbReference type="EMBL" id="FO203431">
    <property type="protein sequence ID" value="CCH88112.1"/>
    <property type="molecule type" value="Genomic_DNA"/>
</dbReference>
<keyword evidence="3" id="KW-1185">Reference proteome</keyword>
<evidence type="ECO:0000259" key="1">
    <source>
        <dbReference type="Pfam" id="PF13649"/>
    </source>
</evidence>
<dbReference type="PATRIC" id="fig|477641.3.peg.2540"/>
<feature type="domain" description="Methyltransferase" evidence="1">
    <location>
        <begin position="80"/>
        <end position="175"/>
    </location>
</feature>
<gene>
    <name evidence="2" type="ordered locus">MODMU_2683</name>
</gene>